<dbReference type="EMBL" id="JARKIE010000422">
    <property type="protein sequence ID" value="KAJ7640655.1"/>
    <property type="molecule type" value="Genomic_DNA"/>
</dbReference>
<evidence type="ECO:0000313" key="3">
    <source>
        <dbReference type="Proteomes" id="UP001221757"/>
    </source>
</evidence>
<accession>A0AAD7C6M3</accession>
<name>A0AAD7C6M3_MYCRO</name>
<sequence length="493" mass="55292">MSRELPYQRKHTVQGKICRANRKSLGVFPNTFPESRRLGKGPSGVLSASPNNMWDLVRRKDPGEIALLGFGSMKARCRGIDLVPRDFKILNRRRTEQGLGARSPTIETLHKIAREAPCFDQGPGVPKSNSLIKDPENGVDINLRGPKWLEAGTGSELYLAIDSSKDFGQGEYTGPHGHASKEINLIDYTALIRGSKPIGCWRIVQVKTWRFHRKSSQASGWPIPDTGVRKENPGNEEPNGRMAGPRFPVSVVYVGIEAIEPWNKLEEVWTMSLSSEEERLRRLVLSLTQIRNSGGSALDAPCGLCRRTVSEKKVQRDSCLEYYKGEDGGEYRVSMFRSALPIECFDVDSLSEKNLDRAACVAQTILRECRTVARNKAITHEAHGCTEVDQMERVSQIDQQGAKQQSFKAKFVMLASRSFQAVLGWQPPELRQRTGTRFEGHDTVAGLRPRRERQGHDEVRSNEPMWSASRWDDGHVGSPFGKSKYRHTDIPAV</sequence>
<evidence type="ECO:0000256" key="1">
    <source>
        <dbReference type="SAM" id="MobiDB-lite"/>
    </source>
</evidence>
<proteinExistence type="predicted"/>
<gene>
    <name evidence="2" type="ORF">B0H17DRAFT_1187121</name>
</gene>
<dbReference type="Proteomes" id="UP001221757">
    <property type="component" value="Unassembled WGS sequence"/>
</dbReference>
<feature type="region of interest" description="Disordered" evidence="1">
    <location>
        <begin position="217"/>
        <end position="242"/>
    </location>
</feature>
<dbReference type="AlphaFoldDB" id="A0AAD7C6M3"/>
<organism evidence="2 3">
    <name type="scientific">Mycena rosella</name>
    <name type="common">Pink bonnet</name>
    <name type="synonym">Agaricus rosellus</name>
    <dbReference type="NCBI Taxonomy" id="1033263"/>
    <lineage>
        <taxon>Eukaryota</taxon>
        <taxon>Fungi</taxon>
        <taxon>Dikarya</taxon>
        <taxon>Basidiomycota</taxon>
        <taxon>Agaricomycotina</taxon>
        <taxon>Agaricomycetes</taxon>
        <taxon>Agaricomycetidae</taxon>
        <taxon>Agaricales</taxon>
        <taxon>Marasmiineae</taxon>
        <taxon>Mycenaceae</taxon>
        <taxon>Mycena</taxon>
    </lineage>
</organism>
<feature type="region of interest" description="Disordered" evidence="1">
    <location>
        <begin position="443"/>
        <end position="493"/>
    </location>
</feature>
<feature type="compositionally biased region" description="Basic and acidic residues" evidence="1">
    <location>
        <begin position="452"/>
        <end position="461"/>
    </location>
</feature>
<comment type="caution">
    <text evidence="2">The sequence shown here is derived from an EMBL/GenBank/DDBJ whole genome shotgun (WGS) entry which is preliminary data.</text>
</comment>
<evidence type="ECO:0000313" key="2">
    <source>
        <dbReference type="EMBL" id="KAJ7640655.1"/>
    </source>
</evidence>
<protein>
    <submittedName>
        <fullName evidence="2">Uncharacterized protein</fullName>
    </submittedName>
</protein>
<keyword evidence="3" id="KW-1185">Reference proteome</keyword>
<reference evidence="2" key="1">
    <citation type="submission" date="2023-03" db="EMBL/GenBank/DDBJ databases">
        <title>Massive genome expansion in bonnet fungi (Mycena s.s.) driven by repeated elements and novel gene families across ecological guilds.</title>
        <authorList>
            <consortium name="Lawrence Berkeley National Laboratory"/>
            <person name="Harder C.B."/>
            <person name="Miyauchi S."/>
            <person name="Viragh M."/>
            <person name="Kuo A."/>
            <person name="Thoen E."/>
            <person name="Andreopoulos B."/>
            <person name="Lu D."/>
            <person name="Skrede I."/>
            <person name="Drula E."/>
            <person name="Henrissat B."/>
            <person name="Morin E."/>
            <person name="Kohler A."/>
            <person name="Barry K."/>
            <person name="LaButti K."/>
            <person name="Morin E."/>
            <person name="Salamov A."/>
            <person name="Lipzen A."/>
            <person name="Mereny Z."/>
            <person name="Hegedus B."/>
            <person name="Baldrian P."/>
            <person name="Stursova M."/>
            <person name="Weitz H."/>
            <person name="Taylor A."/>
            <person name="Grigoriev I.V."/>
            <person name="Nagy L.G."/>
            <person name="Martin F."/>
            <person name="Kauserud H."/>
        </authorList>
    </citation>
    <scope>NUCLEOTIDE SEQUENCE</scope>
    <source>
        <strain evidence="2">CBHHK067</strain>
    </source>
</reference>